<evidence type="ECO:0000256" key="4">
    <source>
        <dbReference type="ARBA" id="ARBA00023125"/>
    </source>
</evidence>
<protein>
    <submittedName>
        <fullName evidence="9">AraC family transcriptional regulator</fullName>
    </submittedName>
</protein>
<dbReference type="GO" id="GO:0003700">
    <property type="term" value="F:DNA-binding transcription factor activity"/>
    <property type="evidence" value="ECO:0007669"/>
    <property type="project" value="InterPro"/>
</dbReference>
<organism evidence="9 10">
    <name type="scientific">Gilliamella apicola</name>
    <dbReference type="NCBI Taxonomy" id="1196095"/>
    <lineage>
        <taxon>Bacteria</taxon>
        <taxon>Pseudomonadati</taxon>
        <taxon>Pseudomonadota</taxon>
        <taxon>Gammaproteobacteria</taxon>
        <taxon>Orbales</taxon>
        <taxon>Orbaceae</taxon>
        <taxon>Gilliamella</taxon>
    </lineage>
</organism>
<keyword evidence="1" id="KW-0963">Cytoplasm</keyword>
<evidence type="ECO:0000256" key="3">
    <source>
        <dbReference type="ARBA" id="ARBA00023015"/>
    </source>
</evidence>
<dbReference type="PANTHER" id="PTHR43280">
    <property type="entry name" value="ARAC-FAMILY TRANSCRIPTIONAL REGULATOR"/>
    <property type="match status" value="1"/>
</dbReference>
<evidence type="ECO:0000256" key="6">
    <source>
        <dbReference type="ARBA" id="ARBA00023163"/>
    </source>
</evidence>
<dbReference type="Pfam" id="PF02311">
    <property type="entry name" value="AraC_binding"/>
    <property type="match status" value="1"/>
</dbReference>
<dbReference type="InterPro" id="IPR018060">
    <property type="entry name" value="HTH_AraC"/>
</dbReference>
<evidence type="ECO:0000256" key="5">
    <source>
        <dbReference type="ARBA" id="ARBA00023159"/>
    </source>
</evidence>
<dbReference type="RefSeq" id="WP_110423021.1">
    <property type="nucleotide sequence ID" value="NZ_QGLP01000004.1"/>
</dbReference>
<feature type="domain" description="HTH araC/xylS-type" evidence="8">
    <location>
        <begin position="178"/>
        <end position="276"/>
    </location>
</feature>
<dbReference type="InterPro" id="IPR047220">
    <property type="entry name" value="RhaR_RhaS-like_N"/>
</dbReference>
<dbReference type="SUPFAM" id="SSF51215">
    <property type="entry name" value="Regulatory protein AraC"/>
    <property type="match status" value="1"/>
</dbReference>
<dbReference type="PRINTS" id="PR00032">
    <property type="entry name" value="HTHARAC"/>
</dbReference>
<dbReference type="InterPro" id="IPR018062">
    <property type="entry name" value="HTH_AraC-typ_CS"/>
</dbReference>
<dbReference type="EMBL" id="QGLP01000004">
    <property type="protein sequence ID" value="PXZ05943.1"/>
    <property type="molecule type" value="Genomic_DNA"/>
</dbReference>
<dbReference type="InterPro" id="IPR037923">
    <property type="entry name" value="HTH-like"/>
</dbReference>
<evidence type="ECO:0000256" key="2">
    <source>
        <dbReference type="ARBA" id="ARBA00022737"/>
    </source>
</evidence>
<dbReference type="GO" id="GO:0043565">
    <property type="term" value="F:sequence-specific DNA binding"/>
    <property type="evidence" value="ECO:0007669"/>
    <property type="project" value="InterPro"/>
</dbReference>
<keyword evidence="5" id="KW-0010">Activator</keyword>
<sequence length="282" mass="32652">MERCLRLFKQDYFISEMNTVTVEKRDHQQPFPLHDHDFNEIVIVCSGNGLYHWNDYVYPITSGDILYINQKDVHGYESVNNLKLDNILYLRESLFLSSTIESYLPKVTAKHNERFWRIQPSYLKLLSPLIEQLAVESKKNNLASVHLSEALFLQLVILLDRIKQAPKLALPTATHQLDLLFTALHNSIATPFNIDVFCKENHIASRSLSRLFKSQTGMTITGYLQKRRLCDAMSLLRTTNYSISKIAAECGYDDSNYFSAVFKKLTNQTPSEYRAKFNDKKE</sequence>
<keyword evidence="2" id="KW-0677">Repeat</keyword>
<dbReference type="SUPFAM" id="SSF46689">
    <property type="entry name" value="Homeodomain-like"/>
    <property type="match status" value="1"/>
</dbReference>
<dbReference type="Pfam" id="PF12833">
    <property type="entry name" value="HTH_18"/>
    <property type="match status" value="1"/>
</dbReference>
<dbReference type="InterPro" id="IPR020449">
    <property type="entry name" value="Tscrpt_reg_AraC-type_HTH"/>
</dbReference>
<dbReference type="Gene3D" id="1.10.10.60">
    <property type="entry name" value="Homeodomain-like"/>
    <property type="match status" value="2"/>
</dbReference>
<dbReference type="InterPro" id="IPR009057">
    <property type="entry name" value="Homeodomain-like_sf"/>
</dbReference>
<keyword evidence="3" id="KW-0805">Transcription regulation</keyword>
<gene>
    <name evidence="9" type="ORF">DKK79_04565</name>
</gene>
<dbReference type="SMART" id="SM00342">
    <property type="entry name" value="HTH_ARAC"/>
    <property type="match status" value="1"/>
</dbReference>
<dbReference type="Gene3D" id="2.60.120.10">
    <property type="entry name" value="Jelly Rolls"/>
    <property type="match status" value="1"/>
</dbReference>
<name>A0A2V4E0C6_9GAMM</name>
<evidence type="ECO:0000256" key="1">
    <source>
        <dbReference type="ARBA" id="ARBA00022490"/>
    </source>
</evidence>
<comment type="caution">
    <text evidence="9">The sequence shown here is derived from an EMBL/GenBank/DDBJ whole genome shotgun (WGS) entry which is preliminary data.</text>
</comment>
<dbReference type="PANTHER" id="PTHR43280:SF13">
    <property type="entry name" value="HTH-TYPE TRANSCRIPTIONAL ACTIVATOR RHAR"/>
    <property type="match status" value="1"/>
</dbReference>
<keyword evidence="4" id="KW-0238">DNA-binding</keyword>
<dbReference type="CDD" id="cd06977">
    <property type="entry name" value="cupin_RhaR_RhaS-like_N"/>
    <property type="match status" value="1"/>
</dbReference>
<dbReference type="Proteomes" id="UP000247483">
    <property type="component" value="Unassembled WGS sequence"/>
</dbReference>
<evidence type="ECO:0000313" key="10">
    <source>
        <dbReference type="Proteomes" id="UP000247483"/>
    </source>
</evidence>
<keyword evidence="7" id="KW-0684">Rhamnose metabolism</keyword>
<dbReference type="AlphaFoldDB" id="A0A2V4E0C6"/>
<dbReference type="PROSITE" id="PS01124">
    <property type="entry name" value="HTH_ARAC_FAMILY_2"/>
    <property type="match status" value="1"/>
</dbReference>
<evidence type="ECO:0000313" key="9">
    <source>
        <dbReference type="EMBL" id="PXZ05943.1"/>
    </source>
</evidence>
<proteinExistence type="predicted"/>
<reference evidence="9 10" key="1">
    <citation type="submission" date="2018-05" db="EMBL/GenBank/DDBJ databases">
        <title>Reference genomes for bee gut microbiota database.</title>
        <authorList>
            <person name="Ellegaard K.M."/>
        </authorList>
    </citation>
    <scope>NUCLEOTIDE SEQUENCE [LARGE SCALE GENOMIC DNA]</scope>
    <source>
        <strain evidence="9 10">ESL0177</strain>
    </source>
</reference>
<dbReference type="InterPro" id="IPR014710">
    <property type="entry name" value="RmlC-like_jellyroll"/>
</dbReference>
<accession>A0A2V4E0C6</accession>
<evidence type="ECO:0000256" key="7">
    <source>
        <dbReference type="ARBA" id="ARBA00023308"/>
    </source>
</evidence>
<keyword evidence="6" id="KW-0804">Transcription</keyword>
<evidence type="ECO:0000259" key="8">
    <source>
        <dbReference type="PROSITE" id="PS01124"/>
    </source>
</evidence>
<dbReference type="PROSITE" id="PS00041">
    <property type="entry name" value="HTH_ARAC_FAMILY_1"/>
    <property type="match status" value="1"/>
</dbReference>
<dbReference type="InterPro" id="IPR003313">
    <property type="entry name" value="AraC-bd"/>
</dbReference>